<evidence type="ECO:0000313" key="2">
    <source>
        <dbReference type="Proteomes" id="UP001500279"/>
    </source>
</evidence>
<comment type="caution">
    <text evidence="1">The sequence shown here is derived from an EMBL/GenBank/DDBJ whole genome shotgun (WGS) entry which is preliminary data.</text>
</comment>
<dbReference type="InterPro" id="IPR052894">
    <property type="entry name" value="AsmA-related"/>
</dbReference>
<name>A0ABN1JQ18_9BURK</name>
<sequence>MMIGALLALVAGVAICEWAGWPFLIEPLRGRVENALQRPVTLEGKASLHLLGGVKLDVDHMRVADADWTGSPAMLDVQDLKLQLRYRDLFAAGRGQGLRVRSLTAHTLSANLARRADGEANWALGPLAAKEPAATPNKPSRLVMDELLVDSFSGQYKDAFLMADATFSGALTAGEQNGTGGLRAQADGHYRKAELHARLSSESPLPMLTEGGQAPPVAVVFKLSTGQVKLDFDGSVSDMLGARNLRGKYQLSGPSLAAVGQPLGLTLPTTEDFTMHGDLVREGPRFRTHVAAARVGRSQMSGDFLFDTSGRRNVLTGALNAGVLWPSDLAPAVGAPNDAATARRQADDKVLPQREFDLPSLKAMDASVDLHILRMPLNKDGSTSITPLNAKLTLDNGNLQLDIDKAQLGDGQIRGRIGLAVSDKPGSAPRKADPSTLAAAREAAASEAAADASAVMGEAAQALATAPLRAPTASDPLGMQTARPEAVSDAHWSTDLRWTGIAIEQVVPTPGSSTTAKPGEDPTTKDKVLRAIKGGEPVKAGTKGPAAPYASGRLAGRIKLDGTGRSTAQILGSATGQAQVLWTRGTVSHLLVEAAGLDLAQSLGRLISGDEPLQVRCGAGSLAFNNGVVKPMPLVIDTHDSTLWVDGEMSLKTEQLGLRALVSPKDGTPISLRSPVRLTGTLASPGFSIEKGPLLEKIVPSVLLAFVNPLAAIIPLIDTGDEKAAQEADLACRNVAERITGKR</sequence>
<evidence type="ECO:0008006" key="3">
    <source>
        <dbReference type="Google" id="ProtNLM"/>
    </source>
</evidence>
<dbReference type="EMBL" id="BAAAEW010000004">
    <property type="protein sequence ID" value="GAA0744411.1"/>
    <property type="molecule type" value="Genomic_DNA"/>
</dbReference>
<organism evidence="1 2">
    <name type="scientific">Ideonella azotifigens</name>
    <dbReference type="NCBI Taxonomy" id="513160"/>
    <lineage>
        <taxon>Bacteria</taxon>
        <taxon>Pseudomonadati</taxon>
        <taxon>Pseudomonadota</taxon>
        <taxon>Betaproteobacteria</taxon>
        <taxon>Burkholderiales</taxon>
        <taxon>Sphaerotilaceae</taxon>
        <taxon>Ideonella</taxon>
    </lineage>
</organism>
<keyword evidence="2" id="KW-1185">Reference proteome</keyword>
<accession>A0ABN1JQ18</accession>
<dbReference type="Proteomes" id="UP001500279">
    <property type="component" value="Unassembled WGS sequence"/>
</dbReference>
<gene>
    <name evidence="1" type="ORF">GCM10009107_09850</name>
</gene>
<dbReference type="PANTHER" id="PTHR30441:SF9">
    <property type="entry name" value="ASMA FAMILY PROTEIN YHJG"/>
    <property type="match status" value="1"/>
</dbReference>
<proteinExistence type="predicted"/>
<protein>
    <recommendedName>
        <fullName evidence="3">AsmA family protein</fullName>
    </recommendedName>
</protein>
<dbReference type="PANTHER" id="PTHR30441">
    <property type="entry name" value="DUF748 DOMAIN-CONTAINING PROTEIN"/>
    <property type="match status" value="1"/>
</dbReference>
<evidence type="ECO:0000313" key="1">
    <source>
        <dbReference type="EMBL" id="GAA0744411.1"/>
    </source>
</evidence>
<reference evidence="1 2" key="1">
    <citation type="journal article" date="2019" name="Int. J. Syst. Evol. Microbiol.">
        <title>The Global Catalogue of Microorganisms (GCM) 10K type strain sequencing project: providing services to taxonomists for standard genome sequencing and annotation.</title>
        <authorList>
            <consortium name="The Broad Institute Genomics Platform"/>
            <consortium name="The Broad Institute Genome Sequencing Center for Infectious Disease"/>
            <person name="Wu L."/>
            <person name="Ma J."/>
        </authorList>
    </citation>
    <scope>NUCLEOTIDE SEQUENCE [LARGE SCALE GENOMIC DNA]</scope>
    <source>
        <strain evidence="1 2">JCM 15503</strain>
    </source>
</reference>